<keyword evidence="4 9" id="KW-0378">Hydrolase</keyword>
<organism evidence="11 12">
    <name type="scientific">Saponaria officinalis</name>
    <name type="common">Common soapwort</name>
    <name type="synonym">Lychnis saponaria</name>
    <dbReference type="NCBI Taxonomy" id="3572"/>
    <lineage>
        <taxon>Eukaryota</taxon>
        <taxon>Viridiplantae</taxon>
        <taxon>Streptophyta</taxon>
        <taxon>Embryophyta</taxon>
        <taxon>Tracheophyta</taxon>
        <taxon>Spermatophyta</taxon>
        <taxon>Magnoliopsida</taxon>
        <taxon>eudicotyledons</taxon>
        <taxon>Gunneridae</taxon>
        <taxon>Pentapetalae</taxon>
        <taxon>Caryophyllales</taxon>
        <taxon>Caryophyllaceae</taxon>
        <taxon>Caryophylleae</taxon>
        <taxon>Saponaria</taxon>
    </lineage>
</organism>
<evidence type="ECO:0000256" key="2">
    <source>
        <dbReference type="ARBA" id="ARBA00008891"/>
    </source>
</evidence>
<dbReference type="SUPFAM" id="SSF51126">
    <property type="entry name" value="Pectin lyase-like"/>
    <property type="match status" value="1"/>
</dbReference>
<evidence type="ECO:0000256" key="6">
    <source>
        <dbReference type="ARBA" id="ARBA00023180"/>
    </source>
</evidence>
<comment type="caution">
    <text evidence="11">The sequence shown here is derived from an EMBL/GenBank/DDBJ whole genome shotgun (WGS) entry which is preliminary data.</text>
</comment>
<evidence type="ECO:0000256" key="9">
    <source>
        <dbReference type="RuleBase" id="RU000589"/>
    </source>
</evidence>
<dbReference type="Gene3D" id="2.160.20.10">
    <property type="entry name" value="Single-stranded right-handed beta-helix, Pectin lyase-like"/>
    <property type="match status" value="1"/>
</dbReference>
<name>A0AAW1K4Z1_SAPOF</name>
<keyword evidence="5 9" id="KW-0063">Aspartyl esterase</keyword>
<comment type="catalytic activity">
    <reaction evidence="7 9">
        <text>[(1-&gt;4)-alpha-D-galacturonosyl methyl ester](n) + n H2O = [(1-&gt;4)-alpha-D-galacturonosyl](n) + n methanol + n H(+)</text>
        <dbReference type="Rhea" id="RHEA:22380"/>
        <dbReference type="Rhea" id="RHEA-COMP:14570"/>
        <dbReference type="Rhea" id="RHEA-COMP:14573"/>
        <dbReference type="ChEBI" id="CHEBI:15377"/>
        <dbReference type="ChEBI" id="CHEBI:15378"/>
        <dbReference type="ChEBI" id="CHEBI:17790"/>
        <dbReference type="ChEBI" id="CHEBI:140522"/>
        <dbReference type="ChEBI" id="CHEBI:140523"/>
        <dbReference type="EC" id="3.1.1.11"/>
    </reaction>
</comment>
<reference evidence="11" key="1">
    <citation type="submission" date="2024-03" db="EMBL/GenBank/DDBJ databases">
        <title>WGS assembly of Saponaria officinalis var. Norfolk2.</title>
        <authorList>
            <person name="Jenkins J."/>
            <person name="Shu S."/>
            <person name="Grimwood J."/>
            <person name="Barry K."/>
            <person name="Goodstein D."/>
            <person name="Schmutz J."/>
            <person name="Leebens-Mack J."/>
            <person name="Osbourn A."/>
        </authorList>
    </citation>
    <scope>NUCLEOTIDE SEQUENCE [LARGE SCALE GENOMIC DNA]</scope>
    <source>
        <strain evidence="11">JIC</strain>
    </source>
</reference>
<keyword evidence="6" id="KW-0325">Glycoprotein</keyword>
<dbReference type="EMBL" id="JBDFQZ010000006">
    <property type="protein sequence ID" value="KAK9713286.1"/>
    <property type="molecule type" value="Genomic_DNA"/>
</dbReference>
<evidence type="ECO:0000256" key="8">
    <source>
        <dbReference type="ARBA" id="ARBA00057335"/>
    </source>
</evidence>
<dbReference type="GO" id="GO:0042545">
    <property type="term" value="P:cell wall modification"/>
    <property type="evidence" value="ECO:0007669"/>
    <property type="project" value="UniProtKB-UniRule"/>
</dbReference>
<dbReference type="InterPro" id="IPR011050">
    <property type="entry name" value="Pectin_lyase_fold/virulence"/>
</dbReference>
<dbReference type="GO" id="GO:0045490">
    <property type="term" value="P:pectin catabolic process"/>
    <property type="evidence" value="ECO:0007669"/>
    <property type="project" value="UniProtKB-UniRule"/>
</dbReference>
<dbReference type="InterPro" id="IPR000070">
    <property type="entry name" value="Pectinesterase_cat"/>
</dbReference>
<evidence type="ECO:0000313" key="11">
    <source>
        <dbReference type="EMBL" id="KAK9713286.1"/>
    </source>
</evidence>
<comment type="function">
    <text evidence="8 9">Acts in the modification of cell walls via demethylesterification of cell wall pectin.</text>
</comment>
<dbReference type="Pfam" id="PF01095">
    <property type="entry name" value="Pectinesterase"/>
    <property type="match status" value="1"/>
</dbReference>
<evidence type="ECO:0000256" key="7">
    <source>
        <dbReference type="ARBA" id="ARBA00047928"/>
    </source>
</evidence>
<dbReference type="PANTHER" id="PTHR31321">
    <property type="entry name" value="ACYL-COA THIOESTER HYDROLASE YBHC-RELATED"/>
    <property type="match status" value="1"/>
</dbReference>
<dbReference type="AlphaFoldDB" id="A0AAW1K4Z1"/>
<dbReference type="FunFam" id="2.160.20.10:FF:000013">
    <property type="entry name" value="Pectinesterase"/>
    <property type="match status" value="1"/>
</dbReference>
<feature type="domain" description="Pectinesterase catalytic" evidence="10">
    <location>
        <begin position="14"/>
        <end position="274"/>
    </location>
</feature>
<protein>
    <recommendedName>
        <fullName evidence="3 9">Pectinesterase</fullName>
        <ecNumber evidence="3 9">3.1.1.11</ecNumber>
    </recommendedName>
</protein>
<keyword evidence="9" id="KW-0961">Cell wall biogenesis/degradation</keyword>
<evidence type="ECO:0000256" key="3">
    <source>
        <dbReference type="ARBA" id="ARBA00013229"/>
    </source>
</evidence>
<comment type="similarity">
    <text evidence="2">Belongs to the pectinesterase family.</text>
</comment>
<comment type="subcellular location">
    <subcellularLocation>
        <location evidence="9">Secreted</location>
        <location evidence="9">Cell wall</location>
    </subcellularLocation>
</comment>
<proteinExistence type="inferred from homology"/>
<sequence length="288" mass="32669">MNFDEKNLKWVQEIYVDRFGMGDFETIQKAIDVIPSNNSQWKIIRIEPGIYREKIIVPNDKSHIILSGRNAKTTIITGDLGGGIRTSPTVTIFASNFVAKNLTIENKHKPGIQAVALKVVGDKVIFHSCRFLGYQDTLLDDKGRHFYQNCYIQGATDFICGNAASLFDNCHIHSISPKSGKGAITAQRRQTWEENTGFYFTNCKITGLNACTLGRPWGNYSRVVFANTQMSNVVLPYGWDDWNKPFTHKTVYYGEHNCYGPGANRSSRVTWSRHLTYDQALPPLWFLD</sequence>
<dbReference type="EC" id="3.1.1.11" evidence="3 9"/>
<keyword evidence="12" id="KW-1185">Reference proteome</keyword>
<accession>A0AAW1K4Z1</accession>
<dbReference type="InterPro" id="IPR018040">
    <property type="entry name" value="Pectinesterase_Tyr_AS"/>
</dbReference>
<comment type="pathway">
    <text evidence="1 9">Glycan metabolism; pectin degradation; 2-dehydro-3-deoxy-D-gluconate from pectin: step 1/5.</text>
</comment>
<evidence type="ECO:0000256" key="4">
    <source>
        <dbReference type="ARBA" id="ARBA00022801"/>
    </source>
</evidence>
<keyword evidence="9" id="KW-0134">Cell wall</keyword>
<evidence type="ECO:0000256" key="1">
    <source>
        <dbReference type="ARBA" id="ARBA00005184"/>
    </source>
</evidence>
<dbReference type="Proteomes" id="UP001443914">
    <property type="component" value="Unassembled WGS sequence"/>
</dbReference>
<evidence type="ECO:0000256" key="5">
    <source>
        <dbReference type="ARBA" id="ARBA00023085"/>
    </source>
</evidence>
<dbReference type="PANTHER" id="PTHR31321:SF72">
    <property type="entry name" value="PECTINESTERASE 11-RELATED"/>
    <property type="match status" value="1"/>
</dbReference>
<keyword evidence="9" id="KW-0964">Secreted</keyword>
<evidence type="ECO:0000313" key="12">
    <source>
        <dbReference type="Proteomes" id="UP001443914"/>
    </source>
</evidence>
<evidence type="ECO:0000259" key="10">
    <source>
        <dbReference type="Pfam" id="PF01095"/>
    </source>
</evidence>
<dbReference type="GO" id="GO:0030599">
    <property type="term" value="F:pectinesterase activity"/>
    <property type="evidence" value="ECO:0007669"/>
    <property type="project" value="UniProtKB-UniRule"/>
</dbReference>
<dbReference type="InterPro" id="IPR012334">
    <property type="entry name" value="Pectin_lyas_fold"/>
</dbReference>
<gene>
    <name evidence="11" type="ORF">RND81_06G017000</name>
</gene>
<dbReference type="PROSITE" id="PS00800">
    <property type="entry name" value="PECTINESTERASE_1"/>
    <property type="match status" value="1"/>
</dbReference>